<proteinExistence type="inferred from homology"/>
<dbReference type="AlphaFoldDB" id="A0AAN8VVZ2"/>
<evidence type="ECO:0000313" key="2">
    <source>
        <dbReference type="EMBL" id="KAK6941229.1"/>
    </source>
</evidence>
<dbReference type="PANTHER" id="PTHR31374:SF203">
    <property type="entry name" value="AUXIN-RESPONSIVE PROTEIN SAUR71-LIKE"/>
    <property type="match status" value="1"/>
</dbReference>
<evidence type="ECO:0000256" key="1">
    <source>
        <dbReference type="ARBA" id="ARBA00006974"/>
    </source>
</evidence>
<dbReference type="GO" id="GO:0009733">
    <property type="term" value="P:response to auxin"/>
    <property type="evidence" value="ECO:0007669"/>
    <property type="project" value="InterPro"/>
</dbReference>
<dbReference type="Pfam" id="PF02519">
    <property type="entry name" value="Auxin_inducible"/>
    <property type="match status" value="1"/>
</dbReference>
<reference evidence="2 3" key="1">
    <citation type="submission" date="2023-12" db="EMBL/GenBank/DDBJ databases">
        <title>A high-quality genome assembly for Dillenia turbinata (Dilleniales).</title>
        <authorList>
            <person name="Chanderbali A."/>
        </authorList>
    </citation>
    <scope>NUCLEOTIDE SEQUENCE [LARGE SCALE GENOMIC DNA]</scope>
    <source>
        <strain evidence="2">LSX21</strain>
        <tissue evidence="2">Leaf</tissue>
    </source>
</reference>
<keyword evidence="3" id="KW-1185">Reference proteome</keyword>
<comment type="similarity">
    <text evidence="1">Belongs to the ARG7 family.</text>
</comment>
<dbReference type="PANTHER" id="PTHR31374">
    <property type="entry name" value="AUXIN-INDUCED PROTEIN-LIKE-RELATED"/>
    <property type="match status" value="1"/>
</dbReference>
<gene>
    <name evidence="2" type="ORF">RJ641_026606</name>
</gene>
<dbReference type="Proteomes" id="UP001370490">
    <property type="component" value="Unassembled WGS sequence"/>
</dbReference>
<name>A0AAN8VVZ2_9MAGN</name>
<comment type="caution">
    <text evidence="2">The sequence shown here is derived from an EMBL/GenBank/DDBJ whole genome shotgun (WGS) entry which is preliminary data.</text>
</comment>
<protein>
    <submittedName>
        <fullName evidence="2">Small auxin-up RNA</fullName>
    </submittedName>
</protein>
<organism evidence="2 3">
    <name type="scientific">Dillenia turbinata</name>
    <dbReference type="NCBI Taxonomy" id="194707"/>
    <lineage>
        <taxon>Eukaryota</taxon>
        <taxon>Viridiplantae</taxon>
        <taxon>Streptophyta</taxon>
        <taxon>Embryophyta</taxon>
        <taxon>Tracheophyta</taxon>
        <taxon>Spermatophyta</taxon>
        <taxon>Magnoliopsida</taxon>
        <taxon>eudicotyledons</taxon>
        <taxon>Gunneridae</taxon>
        <taxon>Pentapetalae</taxon>
        <taxon>Dilleniales</taxon>
        <taxon>Dilleniaceae</taxon>
        <taxon>Dillenia</taxon>
    </lineage>
</organism>
<dbReference type="InterPro" id="IPR003676">
    <property type="entry name" value="SAUR_fam"/>
</dbReference>
<dbReference type="EMBL" id="JBAMMX010000004">
    <property type="protein sequence ID" value="KAK6941229.1"/>
    <property type="molecule type" value="Genomic_DNA"/>
</dbReference>
<accession>A0AAN8VVZ2</accession>
<evidence type="ECO:0000313" key="3">
    <source>
        <dbReference type="Proteomes" id="UP001370490"/>
    </source>
</evidence>
<sequence>MASCSFKMKMLGFKQLMQRCKSMTTRRPSDSECGTTRRVPLGHLAVYVGEERCRFVIPTRFLNLPLFVSLLDKAEEEFGFQSGGGLVLPCEVNFFKLLLKFLEMDEECFGGLRLDEVLRMFSEAGFDSCRESSLDNIYIINARCPTRTKTRFREHLQGRIQTQPTKALFIPLKKFQQKFEEVNLAGLQLCLGGRRRWAGSRTDSVLLKNPEGTRWVIPHSESERCLVVMLSALHLLLESEHRHLEGAAGGGH</sequence>